<feature type="non-terminal residue" evidence="1">
    <location>
        <position position="1"/>
    </location>
</feature>
<gene>
    <name evidence="1" type="ORF">NQ315_003212</name>
</gene>
<dbReference type="InterPro" id="IPR045249">
    <property type="entry name" value="HARBI1-like"/>
</dbReference>
<dbReference type="PANTHER" id="PTHR22930:SF269">
    <property type="entry name" value="NUCLEASE HARBI1-LIKE PROTEIN"/>
    <property type="match status" value="1"/>
</dbReference>
<dbReference type="Proteomes" id="UP001159042">
    <property type="component" value="Unassembled WGS sequence"/>
</dbReference>
<evidence type="ECO:0008006" key="3">
    <source>
        <dbReference type="Google" id="ProtNLM"/>
    </source>
</evidence>
<evidence type="ECO:0000313" key="2">
    <source>
        <dbReference type="Proteomes" id="UP001159042"/>
    </source>
</evidence>
<name>A0AAV8VN56_9CUCU</name>
<protein>
    <recommendedName>
        <fullName evidence="3">DDE Tnp4 domain-containing protein</fullName>
    </recommendedName>
</protein>
<reference evidence="1 2" key="1">
    <citation type="journal article" date="2023" name="Insect Mol. Biol.">
        <title>Genome sequencing provides insights into the evolution of gene families encoding plant cell wall-degrading enzymes in longhorned beetles.</title>
        <authorList>
            <person name="Shin N.R."/>
            <person name="Okamura Y."/>
            <person name="Kirsch R."/>
            <person name="Pauchet Y."/>
        </authorList>
    </citation>
    <scope>NUCLEOTIDE SEQUENCE [LARGE SCALE GENOMIC DNA]</scope>
    <source>
        <strain evidence="1">EAD_L_NR</strain>
    </source>
</reference>
<proteinExistence type="predicted"/>
<comment type="caution">
    <text evidence="1">The sequence shown here is derived from an EMBL/GenBank/DDBJ whole genome shotgun (WGS) entry which is preliminary data.</text>
</comment>
<dbReference type="EMBL" id="JANEYG010000053">
    <property type="protein sequence ID" value="KAJ8915449.1"/>
    <property type="molecule type" value="Genomic_DNA"/>
</dbReference>
<dbReference type="PANTHER" id="PTHR22930">
    <property type="match status" value="1"/>
</dbReference>
<keyword evidence="2" id="KW-1185">Reference proteome</keyword>
<sequence>STCNRKKKKNKKRRYWVHPLNTRRIRHSQFYLLRAKLRAHPDNFFDYYRMSIKTFDELLDKVRDKIKKQNTWMRVSIDAEERLTITLRFLATGKIFETLKFDYFIGSRTVSSIVKETCQAIWDVLQPLEMKPPSSKERWLEIADNFYERTNFPNVVGAVDRKHIRLISPMYSGSNYYNYKNYFSIVLLAVVDSDYRFIAIDVGSYGRENSDKASSYEYSHIRFEGPLSESEKIYRVFTNSMTGLTFLNKTVFGHYNSDKRNGELNINEFFMAQHKSIIFIQLSLQ</sequence>
<accession>A0AAV8VN56</accession>
<dbReference type="AlphaFoldDB" id="A0AAV8VN56"/>
<evidence type="ECO:0000313" key="1">
    <source>
        <dbReference type="EMBL" id="KAJ8915449.1"/>
    </source>
</evidence>
<organism evidence="1 2">
    <name type="scientific">Exocentrus adspersus</name>
    <dbReference type="NCBI Taxonomy" id="1586481"/>
    <lineage>
        <taxon>Eukaryota</taxon>
        <taxon>Metazoa</taxon>
        <taxon>Ecdysozoa</taxon>
        <taxon>Arthropoda</taxon>
        <taxon>Hexapoda</taxon>
        <taxon>Insecta</taxon>
        <taxon>Pterygota</taxon>
        <taxon>Neoptera</taxon>
        <taxon>Endopterygota</taxon>
        <taxon>Coleoptera</taxon>
        <taxon>Polyphaga</taxon>
        <taxon>Cucujiformia</taxon>
        <taxon>Chrysomeloidea</taxon>
        <taxon>Cerambycidae</taxon>
        <taxon>Lamiinae</taxon>
        <taxon>Acanthocinini</taxon>
        <taxon>Exocentrus</taxon>
    </lineage>
</organism>